<dbReference type="EMBL" id="JASCZI010030385">
    <property type="protein sequence ID" value="MED6122067.1"/>
    <property type="molecule type" value="Genomic_DNA"/>
</dbReference>
<evidence type="ECO:0000313" key="3">
    <source>
        <dbReference type="EMBL" id="MED6122067.1"/>
    </source>
</evidence>
<dbReference type="InterPro" id="IPR046796">
    <property type="entry name" value="Transposase_32_dom"/>
</dbReference>
<protein>
    <recommendedName>
        <fullName evidence="2">Putative plant transposon protein domain-containing protein</fullName>
    </recommendedName>
</protein>
<proteinExistence type="predicted"/>
<evidence type="ECO:0000256" key="1">
    <source>
        <dbReference type="SAM" id="MobiDB-lite"/>
    </source>
</evidence>
<reference evidence="3 4" key="1">
    <citation type="journal article" date="2023" name="Plants (Basel)">
        <title>Bridging the Gap: Combining Genomics and Transcriptomics Approaches to Understand Stylosanthes scabra, an Orphan Legume from the Brazilian Caatinga.</title>
        <authorList>
            <person name="Ferreira-Neto J.R.C."/>
            <person name="da Silva M.D."/>
            <person name="Binneck E."/>
            <person name="de Melo N.F."/>
            <person name="da Silva R.H."/>
            <person name="de Melo A.L.T.M."/>
            <person name="Pandolfi V."/>
            <person name="Bustamante F.O."/>
            <person name="Brasileiro-Vidal A.C."/>
            <person name="Benko-Iseppon A.M."/>
        </authorList>
    </citation>
    <scope>NUCLEOTIDE SEQUENCE [LARGE SCALE GENOMIC DNA]</scope>
    <source>
        <tissue evidence="3">Leaves</tissue>
    </source>
</reference>
<evidence type="ECO:0000313" key="4">
    <source>
        <dbReference type="Proteomes" id="UP001341840"/>
    </source>
</evidence>
<keyword evidence="4" id="KW-1185">Reference proteome</keyword>
<feature type="domain" description="Putative plant transposon protein" evidence="2">
    <location>
        <begin position="73"/>
        <end position="257"/>
    </location>
</feature>
<name>A0ABU6RDF5_9FABA</name>
<feature type="compositionally biased region" description="Pro residues" evidence="1">
    <location>
        <begin position="294"/>
        <end position="303"/>
    </location>
</feature>
<feature type="compositionally biased region" description="Low complexity" evidence="1">
    <location>
        <begin position="314"/>
        <end position="330"/>
    </location>
</feature>
<feature type="region of interest" description="Disordered" evidence="1">
    <location>
        <begin position="286"/>
        <end position="333"/>
    </location>
</feature>
<dbReference type="Pfam" id="PF20167">
    <property type="entry name" value="Transposase_32"/>
    <property type="match status" value="1"/>
</dbReference>
<comment type="caution">
    <text evidence="3">The sequence shown here is derived from an EMBL/GenBank/DDBJ whole genome shotgun (WGS) entry which is preliminary data.</text>
</comment>
<sequence length="387" mass="44254">MRTHLRFKRRLFTVSVVRTKVTGRTAERARTRAAAQEAARAAAERELTPFEEVRFNSRPVGRATRNQRIEGLSWSYMYNDLVEINITWVKKFYSHFSMADQKTIYLRGVQIPIDVNSISSFLGIQNEVAEVEDAYKNNVTRWKAGNLEMDLVLATIAELGMQWNSYNPGSGRVDNEILNRNARGWFKLMVCNLKPRKHETTFSMETALLIYTLMDQGHIHMGRILNKSMYDAAEGEKDRRLAFPVMITKMAAALNVPKYPEDDMYTVPARTRYCPFGDWKQIKKKARKANLGQPNPPPIPPPIYETQDHPSTSAAAANQPPAAQQAAKPPLVDASRTDMCKKILWRLHRRKQDHRNTIYMIRTAFPEVGFPDVRPVSSSDSDDADYS</sequence>
<accession>A0ABU6RDF5</accession>
<evidence type="ECO:0000259" key="2">
    <source>
        <dbReference type="Pfam" id="PF20167"/>
    </source>
</evidence>
<gene>
    <name evidence="3" type="ORF">PIB30_036299</name>
</gene>
<organism evidence="3 4">
    <name type="scientific">Stylosanthes scabra</name>
    <dbReference type="NCBI Taxonomy" id="79078"/>
    <lineage>
        <taxon>Eukaryota</taxon>
        <taxon>Viridiplantae</taxon>
        <taxon>Streptophyta</taxon>
        <taxon>Embryophyta</taxon>
        <taxon>Tracheophyta</taxon>
        <taxon>Spermatophyta</taxon>
        <taxon>Magnoliopsida</taxon>
        <taxon>eudicotyledons</taxon>
        <taxon>Gunneridae</taxon>
        <taxon>Pentapetalae</taxon>
        <taxon>rosids</taxon>
        <taxon>fabids</taxon>
        <taxon>Fabales</taxon>
        <taxon>Fabaceae</taxon>
        <taxon>Papilionoideae</taxon>
        <taxon>50 kb inversion clade</taxon>
        <taxon>dalbergioids sensu lato</taxon>
        <taxon>Dalbergieae</taxon>
        <taxon>Pterocarpus clade</taxon>
        <taxon>Stylosanthes</taxon>
    </lineage>
</organism>
<dbReference type="Proteomes" id="UP001341840">
    <property type="component" value="Unassembled WGS sequence"/>
</dbReference>